<protein>
    <submittedName>
        <fullName evidence="3">Uncharacterized protein</fullName>
    </submittedName>
</protein>
<name>A0AB36MIR3_9LACO</name>
<evidence type="ECO:0000313" key="4">
    <source>
        <dbReference type="Proteomes" id="UP000196255"/>
    </source>
</evidence>
<dbReference type="Gene3D" id="1.10.287.950">
    <property type="entry name" value="Methyl-accepting chemotaxis protein"/>
    <property type="match status" value="1"/>
</dbReference>
<dbReference type="SUPFAM" id="SSF58104">
    <property type="entry name" value="Methyl-accepting chemotaxis protein (MCP) signaling domain"/>
    <property type="match status" value="1"/>
</dbReference>
<evidence type="ECO:0000256" key="2">
    <source>
        <dbReference type="SAM" id="Phobius"/>
    </source>
</evidence>
<keyword evidence="2" id="KW-0472">Membrane</keyword>
<evidence type="ECO:0000313" key="3">
    <source>
        <dbReference type="EMBL" id="OUN18797.1"/>
    </source>
</evidence>
<accession>A0AB36MIR3</accession>
<dbReference type="Proteomes" id="UP000196255">
    <property type="component" value="Unassembled WGS sequence"/>
</dbReference>
<feature type="transmembrane region" description="Helical" evidence="2">
    <location>
        <begin position="223"/>
        <end position="248"/>
    </location>
</feature>
<evidence type="ECO:0000256" key="1">
    <source>
        <dbReference type="SAM" id="Coils"/>
    </source>
</evidence>
<keyword evidence="1" id="KW-0175">Coiled coil</keyword>
<feature type="coiled-coil region" evidence="1">
    <location>
        <begin position="138"/>
        <end position="165"/>
    </location>
</feature>
<dbReference type="EMBL" id="NFHF01000007">
    <property type="protein sequence ID" value="OUN18797.1"/>
    <property type="molecule type" value="Genomic_DNA"/>
</dbReference>
<feature type="transmembrane region" description="Helical" evidence="2">
    <location>
        <begin position="269"/>
        <end position="291"/>
    </location>
</feature>
<proteinExistence type="predicted"/>
<dbReference type="RefSeq" id="WP_087366717.1">
    <property type="nucleotide sequence ID" value="NZ_NFHF01000007.1"/>
</dbReference>
<feature type="transmembrane region" description="Helical" evidence="2">
    <location>
        <begin position="187"/>
        <end position="211"/>
    </location>
</feature>
<keyword evidence="2" id="KW-0812">Transmembrane</keyword>
<keyword evidence="2" id="KW-1133">Transmembrane helix</keyword>
<organism evidence="3 4">
    <name type="scientific">Ligilactobacillus salivarius</name>
    <dbReference type="NCBI Taxonomy" id="1624"/>
    <lineage>
        <taxon>Bacteria</taxon>
        <taxon>Bacillati</taxon>
        <taxon>Bacillota</taxon>
        <taxon>Bacilli</taxon>
        <taxon>Lactobacillales</taxon>
        <taxon>Lactobacillaceae</taxon>
        <taxon>Ligilactobacillus</taxon>
    </lineage>
</organism>
<reference evidence="4" key="1">
    <citation type="submission" date="2017-04" db="EMBL/GenBank/DDBJ databases">
        <title>Function of individual gut microbiota members based on whole genome sequencing of pure cultures obtained from chicken caecum.</title>
        <authorList>
            <person name="Medvecky M."/>
            <person name="Cejkova D."/>
            <person name="Polansky O."/>
            <person name="Karasova D."/>
            <person name="Kubasova T."/>
            <person name="Cizek A."/>
            <person name="Rychlik I."/>
        </authorList>
    </citation>
    <scope>NUCLEOTIDE SEQUENCE [LARGE SCALE GENOMIC DNA]</scope>
    <source>
        <strain evidence="4">An84</strain>
    </source>
</reference>
<sequence>MEKQEVSVKEVLEIFIRYPIYDIDNAEVNNKIQKLIDNLGKREKICKNYSVISKTIYSLNEIDFANLKIFFGIESEDHFSQFSNSSPLGSKGKDNLQHFWRHVVLSCYQRQYIENITKNVNENVRKTSERLENIGSNVDKVSDRIEKIGNEVDQASKDMGNVRKNFTDVTQKANQAENKVNGIYSEFVGILGVFTALSFALMGSVQVFGNILKNVHTPTLGNIGYVLVVGGIYLLLIYLVIMTLFIGMKKVFNTNENFKYKFDPKFTKHIRCTSFGLVAFGIVLVAIHEIFLT</sequence>
<gene>
    <name evidence="3" type="ORF">B5G36_04415</name>
</gene>
<dbReference type="AlphaFoldDB" id="A0AB36MIR3"/>
<comment type="caution">
    <text evidence="3">The sequence shown here is derived from an EMBL/GenBank/DDBJ whole genome shotgun (WGS) entry which is preliminary data.</text>
</comment>